<comment type="caution">
    <text evidence="9">The sequence shown here is derived from an EMBL/GenBank/DDBJ whole genome shotgun (WGS) entry which is preliminary data.</text>
</comment>
<dbReference type="EMBL" id="NPEU01000131">
    <property type="protein sequence ID" value="RAI38336.1"/>
    <property type="molecule type" value="Genomic_DNA"/>
</dbReference>
<keyword evidence="10" id="KW-1185">Reference proteome</keyword>
<dbReference type="InterPro" id="IPR004776">
    <property type="entry name" value="Mem_transp_PIN-like"/>
</dbReference>
<name>A0A327KJP9_9BRAD</name>
<evidence type="ECO:0000256" key="7">
    <source>
        <dbReference type="ARBA" id="ARBA00023136"/>
    </source>
</evidence>
<evidence type="ECO:0000313" key="10">
    <source>
        <dbReference type="Proteomes" id="UP000248863"/>
    </source>
</evidence>
<evidence type="ECO:0000313" key="9">
    <source>
        <dbReference type="EMBL" id="RAI38336.1"/>
    </source>
</evidence>
<evidence type="ECO:0000256" key="1">
    <source>
        <dbReference type="ARBA" id="ARBA00004651"/>
    </source>
</evidence>
<proteinExistence type="inferred from homology"/>
<feature type="transmembrane region" description="Helical" evidence="8">
    <location>
        <begin position="66"/>
        <end position="91"/>
    </location>
</feature>
<dbReference type="GO" id="GO:0005886">
    <property type="term" value="C:plasma membrane"/>
    <property type="evidence" value="ECO:0007669"/>
    <property type="project" value="UniProtKB-SubCell"/>
</dbReference>
<evidence type="ECO:0000256" key="8">
    <source>
        <dbReference type="SAM" id="Phobius"/>
    </source>
</evidence>
<feature type="transmembrane region" description="Helical" evidence="8">
    <location>
        <begin position="129"/>
        <end position="150"/>
    </location>
</feature>
<feature type="transmembrane region" description="Helical" evidence="8">
    <location>
        <begin position="242"/>
        <end position="264"/>
    </location>
</feature>
<evidence type="ECO:0000256" key="4">
    <source>
        <dbReference type="ARBA" id="ARBA00022475"/>
    </source>
</evidence>
<comment type="subcellular location">
    <subcellularLocation>
        <location evidence="1">Cell membrane</location>
        <topology evidence="1">Multi-pass membrane protein</topology>
    </subcellularLocation>
</comment>
<dbReference type="OrthoDB" id="9810457at2"/>
<evidence type="ECO:0000256" key="5">
    <source>
        <dbReference type="ARBA" id="ARBA00022692"/>
    </source>
</evidence>
<dbReference type="PANTHER" id="PTHR36838:SF1">
    <property type="entry name" value="SLR1864 PROTEIN"/>
    <property type="match status" value="1"/>
</dbReference>
<feature type="transmembrane region" description="Helical" evidence="8">
    <location>
        <begin position="299"/>
        <end position="321"/>
    </location>
</feature>
<gene>
    <name evidence="9" type="ORF">CH338_13055</name>
</gene>
<feature type="transmembrane region" description="Helical" evidence="8">
    <location>
        <begin position="180"/>
        <end position="199"/>
    </location>
</feature>
<evidence type="ECO:0000256" key="6">
    <source>
        <dbReference type="ARBA" id="ARBA00022989"/>
    </source>
</evidence>
<dbReference type="GO" id="GO:0055085">
    <property type="term" value="P:transmembrane transport"/>
    <property type="evidence" value="ECO:0007669"/>
    <property type="project" value="InterPro"/>
</dbReference>
<feature type="transmembrane region" description="Helical" evidence="8">
    <location>
        <begin position="103"/>
        <end position="123"/>
    </location>
</feature>
<feature type="transmembrane region" description="Helical" evidence="8">
    <location>
        <begin position="6"/>
        <end position="24"/>
    </location>
</feature>
<keyword evidence="5 8" id="KW-0812">Transmembrane</keyword>
<dbReference type="Gene3D" id="1.20.1530.20">
    <property type="match status" value="1"/>
</dbReference>
<keyword evidence="3" id="KW-0813">Transport</keyword>
<reference evidence="9 10" key="1">
    <citation type="submission" date="2017-07" db="EMBL/GenBank/DDBJ databases">
        <title>Draft Genome Sequences of Select Purple Nonsulfur Bacteria.</title>
        <authorList>
            <person name="Lasarre B."/>
            <person name="Mckinlay J.B."/>
        </authorList>
    </citation>
    <scope>NUCLEOTIDE SEQUENCE [LARGE SCALE GENOMIC DNA]</scope>
    <source>
        <strain evidence="9 10">DSM 11907</strain>
    </source>
</reference>
<organism evidence="9 10">
    <name type="scientific">Rhodoplanes elegans</name>
    <dbReference type="NCBI Taxonomy" id="29408"/>
    <lineage>
        <taxon>Bacteria</taxon>
        <taxon>Pseudomonadati</taxon>
        <taxon>Pseudomonadota</taxon>
        <taxon>Alphaproteobacteria</taxon>
        <taxon>Hyphomicrobiales</taxon>
        <taxon>Nitrobacteraceae</taxon>
        <taxon>Rhodoplanes</taxon>
    </lineage>
</organism>
<evidence type="ECO:0000256" key="3">
    <source>
        <dbReference type="ARBA" id="ARBA00022448"/>
    </source>
</evidence>
<protein>
    <recommendedName>
        <fullName evidence="11">Malate transporter</fullName>
    </recommendedName>
</protein>
<dbReference type="InterPro" id="IPR038770">
    <property type="entry name" value="Na+/solute_symporter_sf"/>
</dbReference>
<dbReference type="PANTHER" id="PTHR36838">
    <property type="entry name" value="AUXIN EFFLUX CARRIER FAMILY PROTEIN"/>
    <property type="match status" value="1"/>
</dbReference>
<dbReference type="RefSeq" id="WP_111357606.1">
    <property type="nucleotide sequence ID" value="NZ_NHSK01000083.1"/>
</dbReference>
<sequence length="327" mass="35383">MDIFESLSGVFSCMLMIALGTWLTHRGWFDEATGRLFSRLAMTIAIPCYMIVSMTKSYTRQDLVQAGTAAAVPLVVMLTVWAIGVAVSFLARVPAQRRGAFQAMFFVSNSGFIGFPVNVALFGEAALPYAVIYYLVQTLLFWTIGVYGLSLDGPRFAAQREGSTVVVPRPAFGLSTLRNVVTPPLIGSVLAVVLILGGIKLPTFLSSTLGYLGGMTTPLAMLFLGIAIYVSNLRSVRMSRDMWILVAARFLIAPAVVLLVTSLIEVPDLMRKVYVIEAAMPVMTQVSIAARAYNADAGYIAVMTGLTTVMGLFTIPAYFLLLQFGVL</sequence>
<dbReference type="Pfam" id="PF03547">
    <property type="entry name" value="Mem_trans"/>
    <property type="match status" value="1"/>
</dbReference>
<evidence type="ECO:0000256" key="2">
    <source>
        <dbReference type="ARBA" id="ARBA00010145"/>
    </source>
</evidence>
<evidence type="ECO:0008006" key="11">
    <source>
        <dbReference type="Google" id="ProtNLM"/>
    </source>
</evidence>
<keyword evidence="7 8" id="KW-0472">Membrane</keyword>
<keyword evidence="4" id="KW-1003">Cell membrane</keyword>
<comment type="similarity">
    <text evidence="2">Belongs to the auxin efflux carrier (TC 2.A.69) family.</text>
</comment>
<dbReference type="Proteomes" id="UP000248863">
    <property type="component" value="Unassembled WGS sequence"/>
</dbReference>
<accession>A0A327KJP9</accession>
<dbReference type="AlphaFoldDB" id="A0A327KJP9"/>
<keyword evidence="6 8" id="KW-1133">Transmembrane helix</keyword>
<feature type="transmembrane region" description="Helical" evidence="8">
    <location>
        <begin position="211"/>
        <end position="230"/>
    </location>
</feature>
<feature type="transmembrane region" description="Helical" evidence="8">
    <location>
        <begin position="36"/>
        <end position="54"/>
    </location>
</feature>